<organism evidence="2 3">
    <name type="scientific">Methermicoccus shengliensis</name>
    <dbReference type="NCBI Taxonomy" id="660064"/>
    <lineage>
        <taxon>Archaea</taxon>
        <taxon>Methanobacteriati</taxon>
        <taxon>Methanobacteriota</taxon>
        <taxon>Stenosarchaea group</taxon>
        <taxon>Methanomicrobia</taxon>
        <taxon>Methanosarcinales</taxon>
        <taxon>Methermicoccaceae</taxon>
        <taxon>Methermicoccus</taxon>
    </lineage>
</organism>
<feature type="domain" description="Pyridoxamine 5'-phosphate oxidase N-terminal" evidence="1">
    <location>
        <begin position="8"/>
        <end position="125"/>
    </location>
</feature>
<reference evidence="2" key="1">
    <citation type="journal article" date="2020" name="bioRxiv">
        <title>A rank-normalized archaeal taxonomy based on genome phylogeny resolves widespread incomplete and uneven classifications.</title>
        <authorList>
            <person name="Rinke C."/>
            <person name="Chuvochina M."/>
            <person name="Mussig A.J."/>
            <person name="Chaumeil P.-A."/>
            <person name="Waite D.W."/>
            <person name="Whitman W.B."/>
            <person name="Parks D.H."/>
            <person name="Hugenholtz P."/>
        </authorList>
    </citation>
    <scope>NUCLEOTIDE SEQUENCE</scope>
    <source>
        <strain evidence="2">UBA12518</strain>
    </source>
</reference>
<dbReference type="PANTHER" id="PTHR34818:SF1">
    <property type="entry name" value="PROTEIN BLI-3"/>
    <property type="match status" value="1"/>
</dbReference>
<dbReference type="InterPro" id="IPR011576">
    <property type="entry name" value="Pyridox_Oxase_N"/>
</dbReference>
<proteinExistence type="predicted"/>
<dbReference type="PANTHER" id="PTHR34818">
    <property type="entry name" value="PROTEIN BLI-3"/>
    <property type="match status" value="1"/>
</dbReference>
<evidence type="ECO:0000313" key="3">
    <source>
        <dbReference type="Proteomes" id="UP000600363"/>
    </source>
</evidence>
<dbReference type="AlphaFoldDB" id="A0A832VWY0"/>
<dbReference type="EMBL" id="DUIH01000009">
    <property type="protein sequence ID" value="HIH69437.1"/>
    <property type="molecule type" value="Genomic_DNA"/>
</dbReference>
<gene>
    <name evidence="2" type="ORF">HA299_02270</name>
</gene>
<dbReference type="RefSeq" id="WP_042685294.1">
    <property type="nucleotide sequence ID" value="NZ_DUIH01000009.1"/>
</dbReference>
<comment type="caution">
    <text evidence="2">The sequence shown here is derived from an EMBL/GenBank/DDBJ whole genome shotgun (WGS) entry which is preliminary data.</text>
</comment>
<evidence type="ECO:0000313" key="2">
    <source>
        <dbReference type="EMBL" id="HIH69437.1"/>
    </source>
</evidence>
<dbReference type="InterPro" id="IPR052917">
    <property type="entry name" value="Stress-Dev_Protein"/>
</dbReference>
<name>A0A832VWY0_9EURY</name>
<protein>
    <submittedName>
        <fullName evidence="2">Pyridoxamine 5'-phosphate oxidase family protein</fullName>
    </submittedName>
</protein>
<dbReference type="Proteomes" id="UP000600363">
    <property type="component" value="Unassembled WGS sequence"/>
</dbReference>
<dbReference type="InterPro" id="IPR012349">
    <property type="entry name" value="Split_barrel_FMN-bd"/>
</dbReference>
<dbReference type="SUPFAM" id="SSF50475">
    <property type="entry name" value="FMN-binding split barrel"/>
    <property type="match status" value="1"/>
</dbReference>
<dbReference type="Gene3D" id="2.30.110.10">
    <property type="entry name" value="Electron Transport, Fmn-binding Protein, Chain A"/>
    <property type="match status" value="1"/>
</dbReference>
<accession>A0A832VWY0</accession>
<evidence type="ECO:0000259" key="1">
    <source>
        <dbReference type="Pfam" id="PF01243"/>
    </source>
</evidence>
<dbReference type="Pfam" id="PF01243">
    <property type="entry name" value="PNPOx_N"/>
    <property type="match status" value="1"/>
</dbReference>
<sequence length="142" mass="16749">MEFKDCIEFANRVKTSYLATVDGDQPRVRALEMWFADQTGFYFQTQTVKALYRQLKKNPKVEVCFWDPQEGKMLRVSGTVEFLDDLELKRRCLEERSFLKQMGIKGPDDPLLAVFRIAKGEAFFWTMEWSMKEDQIPRITFG</sequence>